<dbReference type="PANTHER" id="PTHR10015">
    <property type="entry name" value="HEAT SHOCK TRANSCRIPTION FACTOR"/>
    <property type="match status" value="1"/>
</dbReference>
<dbReference type="Pfam" id="PF00447">
    <property type="entry name" value="HSF_DNA-bind"/>
    <property type="match status" value="1"/>
</dbReference>
<protein>
    <recommendedName>
        <fullName evidence="10">HSF-type DNA-binding domain-containing protein</fullName>
    </recommendedName>
</protein>
<comment type="caution">
    <text evidence="8">The sequence shown here is derived from an EMBL/GenBank/DDBJ whole genome shotgun (WGS) entry which is preliminary data.</text>
</comment>
<sequence length="458" mass="50769">MSEIVPKFFAQSKFESFTRQLNGWGFKRIQRSGNDRNTYYHKNFQRGLQGLTARESAASMRERKRKDAVTAEVEAVKREVEEARDDGTNDEEEIPNHMSTGATAACTSMTGVIVRGGMAIVTSFFSEEELKTLGSRDDEDIPATKRAAMASAVVLRAGAGESPVEPPKSASEVDFDVADPPTGPITEPSDVPTLERSTLMTENDVLCGQGGRTNSLMGNRRFRALVRDFQPTYLMAKRREKPKMARSVVLIVRHRGGRFLRRDDMDGRLYEVGDEKAEAKTSQAFRDTKTAANALMGTTTESSSKKRKHIPPSPSLPENEKSSKRSIVKLEGETGVKDEKAPVRPQPVHVPSYVQASQLSRFAPVASDTTIHTMAPVIPHMRLPPHRGELISRAEREPKFNEYDKQFPLSSSTMMPSQSHLQYPPTQSGAGIFGHPSPFFASAYNPQMSCHPRYPPPS</sequence>
<feature type="domain" description="HSF-type DNA-binding" evidence="6">
    <location>
        <begin position="2"/>
        <end position="49"/>
    </location>
</feature>
<dbReference type="AlphaFoldDB" id="A0ABD3QPU3"/>
<comment type="subcellular location">
    <subcellularLocation>
        <location evidence="1">Nucleus</location>
    </subcellularLocation>
</comment>
<organism evidence="8 9">
    <name type="scientific">Stephanodiscus triporus</name>
    <dbReference type="NCBI Taxonomy" id="2934178"/>
    <lineage>
        <taxon>Eukaryota</taxon>
        <taxon>Sar</taxon>
        <taxon>Stramenopiles</taxon>
        <taxon>Ochrophyta</taxon>
        <taxon>Bacillariophyta</taxon>
        <taxon>Coscinodiscophyceae</taxon>
        <taxon>Thalassiosirophycidae</taxon>
        <taxon>Stephanodiscales</taxon>
        <taxon>Stephanodiscaceae</taxon>
        <taxon>Stephanodiscus</taxon>
    </lineage>
</organism>
<dbReference type="InterPro" id="IPR036390">
    <property type="entry name" value="WH_DNA-bd_sf"/>
</dbReference>
<dbReference type="InterPro" id="IPR049227">
    <property type="entry name" value="DUF6824"/>
</dbReference>
<evidence type="ECO:0000313" key="9">
    <source>
        <dbReference type="Proteomes" id="UP001530315"/>
    </source>
</evidence>
<keyword evidence="3" id="KW-0539">Nucleus</keyword>
<dbReference type="Gene3D" id="1.10.10.10">
    <property type="entry name" value="Winged helix-like DNA-binding domain superfamily/Winged helix DNA-binding domain"/>
    <property type="match status" value="1"/>
</dbReference>
<gene>
    <name evidence="8" type="ORF">ACHAW5_001140</name>
</gene>
<evidence type="ECO:0000256" key="4">
    <source>
        <dbReference type="SAM" id="Coils"/>
    </source>
</evidence>
<dbReference type="Proteomes" id="UP001530315">
    <property type="component" value="Unassembled WGS sequence"/>
</dbReference>
<dbReference type="PANTHER" id="PTHR10015:SF206">
    <property type="entry name" value="HSF-TYPE DNA-BINDING DOMAIN-CONTAINING PROTEIN"/>
    <property type="match status" value="1"/>
</dbReference>
<evidence type="ECO:0008006" key="10">
    <source>
        <dbReference type="Google" id="ProtNLM"/>
    </source>
</evidence>
<reference evidence="8 9" key="1">
    <citation type="submission" date="2024-10" db="EMBL/GenBank/DDBJ databases">
        <title>Updated reference genomes for cyclostephanoid diatoms.</title>
        <authorList>
            <person name="Roberts W.R."/>
            <person name="Alverson A.J."/>
        </authorList>
    </citation>
    <scope>NUCLEOTIDE SEQUENCE [LARGE SCALE GENOMIC DNA]</scope>
    <source>
        <strain evidence="8 9">AJA276-08</strain>
    </source>
</reference>
<evidence type="ECO:0000256" key="2">
    <source>
        <dbReference type="ARBA" id="ARBA00023125"/>
    </source>
</evidence>
<dbReference type="InterPro" id="IPR036388">
    <property type="entry name" value="WH-like_DNA-bd_sf"/>
</dbReference>
<keyword evidence="2" id="KW-0238">DNA-binding</keyword>
<feature type="region of interest" description="Disordered" evidence="5">
    <location>
        <begin position="158"/>
        <end position="191"/>
    </location>
</feature>
<evidence type="ECO:0000313" key="8">
    <source>
        <dbReference type="EMBL" id="KAL3802419.1"/>
    </source>
</evidence>
<evidence type="ECO:0000256" key="3">
    <source>
        <dbReference type="ARBA" id="ARBA00023242"/>
    </source>
</evidence>
<dbReference type="GO" id="GO:0005634">
    <property type="term" value="C:nucleus"/>
    <property type="evidence" value="ECO:0007669"/>
    <property type="project" value="UniProtKB-SubCell"/>
</dbReference>
<dbReference type="SUPFAM" id="SSF46785">
    <property type="entry name" value="Winged helix' DNA-binding domain"/>
    <property type="match status" value="1"/>
</dbReference>
<feature type="coiled-coil region" evidence="4">
    <location>
        <begin position="66"/>
        <end position="93"/>
    </location>
</feature>
<dbReference type="Pfam" id="PF20710">
    <property type="entry name" value="DUF6824"/>
    <property type="match status" value="1"/>
</dbReference>
<dbReference type="InterPro" id="IPR000232">
    <property type="entry name" value="HSF_DNA-bd"/>
</dbReference>
<feature type="domain" description="DUF6824" evidence="7">
    <location>
        <begin position="204"/>
        <end position="287"/>
    </location>
</feature>
<name>A0ABD3QPU3_9STRA</name>
<keyword evidence="9" id="KW-1185">Reference proteome</keyword>
<evidence type="ECO:0000259" key="6">
    <source>
        <dbReference type="Pfam" id="PF00447"/>
    </source>
</evidence>
<dbReference type="GO" id="GO:0003677">
    <property type="term" value="F:DNA binding"/>
    <property type="evidence" value="ECO:0007669"/>
    <property type="project" value="UniProtKB-KW"/>
</dbReference>
<feature type="region of interest" description="Disordered" evidence="5">
    <location>
        <begin position="296"/>
        <end position="325"/>
    </location>
</feature>
<proteinExistence type="predicted"/>
<evidence type="ECO:0000256" key="1">
    <source>
        <dbReference type="ARBA" id="ARBA00004123"/>
    </source>
</evidence>
<dbReference type="EMBL" id="JALLAZ020000147">
    <property type="protein sequence ID" value="KAL3802419.1"/>
    <property type="molecule type" value="Genomic_DNA"/>
</dbReference>
<accession>A0ABD3QPU3</accession>
<evidence type="ECO:0000256" key="5">
    <source>
        <dbReference type="SAM" id="MobiDB-lite"/>
    </source>
</evidence>
<evidence type="ECO:0000259" key="7">
    <source>
        <dbReference type="Pfam" id="PF20710"/>
    </source>
</evidence>
<keyword evidence="4" id="KW-0175">Coiled coil</keyword>